<dbReference type="AlphaFoldDB" id="A0A7U2I8F8"/>
<feature type="transmembrane region" description="Helical" evidence="1">
    <location>
        <begin position="203"/>
        <end position="221"/>
    </location>
</feature>
<name>A0A7U2I8F8_PHANO</name>
<dbReference type="InterPro" id="IPR000366">
    <property type="entry name" value="GPCR_STE2"/>
</dbReference>
<accession>A0A7U2I8F8</accession>
<dbReference type="Proteomes" id="UP000663193">
    <property type="component" value="Chromosome 17"/>
</dbReference>
<feature type="transmembrane region" description="Helical" evidence="1">
    <location>
        <begin position="241"/>
        <end position="262"/>
    </location>
</feature>
<protein>
    <recommendedName>
        <fullName evidence="4">Pheromone alpha factor receptor</fullName>
    </recommendedName>
</protein>
<keyword evidence="1" id="KW-1133">Transmembrane helix</keyword>
<dbReference type="CDD" id="cd14939">
    <property type="entry name" value="7tmD_STE2"/>
    <property type="match status" value="1"/>
</dbReference>
<keyword evidence="1" id="KW-0472">Membrane</keyword>
<dbReference type="VEuPathDB" id="FungiDB:JI435_104260"/>
<dbReference type="GO" id="GO:0004932">
    <property type="term" value="F:mating-type factor pheromone receptor activity"/>
    <property type="evidence" value="ECO:0007669"/>
    <property type="project" value="InterPro"/>
</dbReference>
<dbReference type="InterPro" id="IPR027458">
    <property type="entry name" value="STE2_TM1-TM2_sf"/>
</dbReference>
<organism evidence="2 3">
    <name type="scientific">Phaeosphaeria nodorum (strain SN15 / ATCC MYA-4574 / FGSC 10173)</name>
    <name type="common">Glume blotch fungus</name>
    <name type="synonym">Parastagonospora nodorum</name>
    <dbReference type="NCBI Taxonomy" id="321614"/>
    <lineage>
        <taxon>Eukaryota</taxon>
        <taxon>Fungi</taxon>
        <taxon>Dikarya</taxon>
        <taxon>Ascomycota</taxon>
        <taxon>Pezizomycotina</taxon>
        <taxon>Dothideomycetes</taxon>
        <taxon>Pleosporomycetidae</taxon>
        <taxon>Pleosporales</taxon>
        <taxon>Pleosporineae</taxon>
        <taxon>Phaeosphaeriaceae</taxon>
        <taxon>Parastagonospora</taxon>
    </lineage>
</organism>
<feature type="transmembrane region" description="Helical" evidence="1">
    <location>
        <begin position="268"/>
        <end position="289"/>
    </location>
</feature>
<evidence type="ECO:0000256" key="1">
    <source>
        <dbReference type="SAM" id="Phobius"/>
    </source>
</evidence>
<dbReference type="GO" id="GO:0016020">
    <property type="term" value="C:membrane"/>
    <property type="evidence" value="ECO:0007669"/>
    <property type="project" value="InterPro"/>
</dbReference>
<sequence length="377" mass="41358">MASMVPPPDFDPYTQEFMVLGPDGQEIPISMQTVNEYRLYTARLGLAYGSQIGATLLLLLVLSLLTRREKRKSGIFIVNALCLVTNTIRCILLSCFVTSTLWHPYTQFSQDTSRVSKTDVNTSIAASIFTLIVTVLIMISLSVQVWVVCITTAPYQRYMIMGATTATAMVAVGYKAAFVITSIIQTLNGQDGGSYLDLVMQSYITQAVAISFYSCIFTYKLGHAIVQRRTLNMPQFGPMQIIFIMGCQTMIIPALFTGLQFVKNVDELGIITPTIVCIFLPLSAIWAGVVNEKVVGANGPDAHHRLLQGEFYRAASNSTYGSNSSGTVVDRSRQMSVCTCASSSPFVRKKSVAEWDDEAILVGREFGFSRGEVGERG</sequence>
<feature type="transmembrane region" description="Helical" evidence="1">
    <location>
        <begin position="46"/>
        <end position="65"/>
    </location>
</feature>
<feature type="transmembrane region" description="Helical" evidence="1">
    <location>
        <begin position="160"/>
        <end position="183"/>
    </location>
</feature>
<dbReference type="PRINTS" id="PR00250">
    <property type="entry name" value="GPCRSTE2"/>
</dbReference>
<evidence type="ECO:0008006" key="4">
    <source>
        <dbReference type="Google" id="ProtNLM"/>
    </source>
</evidence>
<keyword evidence="3" id="KW-1185">Reference proteome</keyword>
<dbReference type="PANTHER" id="PTHR28009">
    <property type="entry name" value="PHEROMONE ALPHA FACTOR RECEPTOR"/>
    <property type="match status" value="1"/>
</dbReference>
<dbReference type="EMBL" id="CP069039">
    <property type="protein sequence ID" value="QRD04458.1"/>
    <property type="molecule type" value="Genomic_DNA"/>
</dbReference>
<proteinExistence type="predicted"/>
<dbReference type="Pfam" id="PF02116">
    <property type="entry name" value="STE2"/>
    <property type="match status" value="1"/>
</dbReference>
<dbReference type="OrthoDB" id="5402633at2759"/>
<dbReference type="OMA" id="VSICYFS"/>
<feature type="transmembrane region" description="Helical" evidence="1">
    <location>
        <begin position="122"/>
        <end position="148"/>
    </location>
</feature>
<evidence type="ECO:0000313" key="2">
    <source>
        <dbReference type="EMBL" id="QRD04458.1"/>
    </source>
</evidence>
<reference evidence="3" key="1">
    <citation type="journal article" date="2021" name="BMC Genomics">
        <title>Chromosome-level genome assembly and manually-curated proteome of model necrotroph Parastagonospora nodorum Sn15 reveals a genome-wide trove of candidate effector homologs, and redundancy of virulence-related functions within an accessory chromosome.</title>
        <authorList>
            <person name="Bertazzoni S."/>
            <person name="Jones D.A.B."/>
            <person name="Phan H.T."/>
            <person name="Tan K.-C."/>
            <person name="Hane J.K."/>
        </authorList>
    </citation>
    <scope>NUCLEOTIDE SEQUENCE [LARGE SCALE GENOMIC DNA]</scope>
    <source>
        <strain evidence="3">SN15 / ATCC MYA-4574 / FGSC 10173)</strain>
    </source>
</reference>
<dbReference type="Gene3D" id="1.10.287.920">
    <property type="entry name" value="Pheromone alpha factor receptor"/>
    <property type="match status" value="1"/>
</dbReference>
<gene>
    <name evidence="2" type="ORF">JI435_104260</name>
</gene>
<keyword evidence="1" id="KW-0812">Transmembrane</keyword>
<feature type="transmembrane region" description="Helical" evidence="1">
    <location>
        <begin position="77"/>
        <end position="102"/>
    </location>
</feature>
<dbReference type="PANTHER" id="PTHR28009:SF1">
    <property type="entry name" value="PHEROMONE ALPHA FACTOR RECEPTOR"/>
    <property type="match status" value="1"/>
</dbReference>
<evidence type="ECO:0000313" key="3">
    <source>
        <dbReference type="Proteomes" id="UP000663193"/>
    </source>
</evidence>